<evidence type="ECO:0000256" key="2">
    <source>
        <dbReference type="SAM" id="SignalP"/>
    </source>
</evidence>
<keyword evidence="3" id="KW-1185">Reference proteome</keyword>
<evidence type="ECO:0000256" key="1">
    <source>
        <dbReference type="SAM" id="MobiDB-lite"/>
    </source>
</evidence>
<evidence type="ECO:0000313" key="3">
    <source>
        <dbReference type="Proteomes" id="UP000694924"/>
    </source>
</evidence>
<gene>
    <name evidence="4" type="primary">LOC107065806</name>
</gene>
<dbReference type="Proteomes" id="UP000694924">
    <property type="component" value="Unplaced"/>
</dbReference>
<feature type="signal peptide" evidence="2">
    <location>
        <begin position="1"/>
        <end position="28"/>
    </location>
</feature>
<organism evidence="3 4">
    <name type="scientific">Polistes dominula</name>
    <name type="common">European paper wasp</name>
    <name type="synonym">Vespa dominula</name>
    <dbReference type="NCBI Taxonomy" id="743375"/>
    <lineage>
        <taxon>Eukaryota</taxon>
        <taxon>Metazoa</taxon>
        <taxon>Ecdysozoa</taxon>
        <taxon>Arthropoda</taxon>
        <taxon>Hexapoda</taxon>
        <taxon>Insecta</taxon>
        <taxon>Pterygota</taxon>
        <taxon>Neoptera</taxon>
        <taxon>Endopterygota</taxon>
        <taxon>Hymenoptera</taxon>
        <taxon>Apocrita</taxon>
        <taxon>Aculeata</taxon>
        <taxon>Vespoidea</taxon>
        <taxon>Vespidae</taxon>
        <taxon>Polistinae</taxon>
        <taxon>Polistini</taxon>
        <taxon>Polistes</taxon>
    </lineage>
</organism>
<name>A0ABM1I4Z7_POLDO</name>
<evidence type="ECO:0000313" key="4">
    <source>
        <dbReference type="RefSeq" id="XP_015175284.1"/>
    </source>
</evidence>
<feature type="compositionally biased region" description="Low complexity" evidence="1">
    <location>
        <begin position="37"/>
        <end position="50"/>
    </location>
</feature>
<keyword evidence="2" id="KW-0732">Signal</keyword>
<reference evidence="4" key="1">
    <citation type="submission" date="2025-08" db="UniProtKB">
        <authorList>
            <consortium name="RefSeq"/>
        </authorList>
    </citation>
    <scope>IDENTIFICATION</scope>
    <source>
        <tissue evidence="4">Whole body</tissue>
    </source>
</reference>
<dbReference type="GeneID" id="107065806"/>
<feature type="compositionally biased region" description="Basic and acidic residues" evidence="1">
    <location>
        <begin position="107"/>
        <end position="144"/>
    </location>
</feature>
<proteinExistence type="predicted"/>
<dbReference type="RefSeq" id="XP_015175284.1">
    <property type="nucleotide sequence ID" value="XM_015319798.1"/>
</dbReference>
<sequence>MFSINMRLFKTTIFLFLLFAFVGTHVKCLPLDESEITSPTKIPSSSSLSSSEDHYDQRQNGTENYRVHIDGVVIVVAPVEALLMANDLINTNQSGISTIPSTINYPKPDDNKPNIEHSEKPSNENLEKPSTEHLEEPNTEHQSLDKLNISSKSTKRYFIHIYIFCFVNSLHNVFVFSSFHFADLIYV</sequence>
<feature type="region of interest" description="Disordered" evidence="1">
    <location>
        <begin position="100"/>
        <end position="146"/>
    </location>
</feature>
<feature type="region of interest" description="Disordered" evidence="1">
    <location>
        <begin position="37"/>
        <end position="58"/>
    </location>
</feature>
<accession>A0ABM1I4Z7</accession>
<protein>
    <submittedName>
        <fullName evidence="4">Uncharacterized protein LOC107065806</fullName>
    </submittedName>
</protein>
<feature type="chain" id="PRO_5046064336" evidence="2">
    <location>
        <begin position="29"/>
        <end position="187"/>
    </location>
</feature>